<reference evidence="2" key="1">
    <citation type="submission" date="2016-11" db="EMBL/GenBank/DDBJ databases">
        <title>Venom-gland transcriptomics and venom proteomics of the black-back scorpion (Hadrurus spadix) reveal detectability challenges and an unexplored realm of animal toxin diversity.</title>
        <authorList>
            <person name="Rokyta D.R."/>
            <person name="Ward M.J."/>
        </authorList>
    </citation>
    <scope>NUCLEOTIDE SEQUENCE</scope>
    <source>
        <tissue evidence="2">Venom gland</tissue>
    </source>
</reference>
<protein>
    <submittedName>
        <fullName evidence="2">BLTX179</fullName>
    </submittedName>
</protein>
<accession>A0A1W7RAV3</accession>
<sequence length="116" mass="12488">MTKMNIRCALIILTGFVLLVTCQNLGEKAIDISKVDPGKRFNFDAGVGGAGQNARNWAGSVNAGVGAKVWESKSGKASIGVGGTYQRDYSRFQGRTYKGRPNYGVGASFQYRFKGK</sequence>
<dbReference type="AlphaFoldDB" id="A0A1W7RAV3"/>
<proteinExistence type="predicted"/>
<organism evidence="2">
    <name type="scientific">Hadrurus spadix</name>
    <dbReference type="NCBI Taxonomy" id="141984"/>
    <lineage>
        <taxon>Eukaryota</taxon>
        <taxon>Metazoa</taxon>
        <taxon>Ecdysozoa</taxon>
        <taxon>Arthropoda</taxon>
        <taxon>Chelicerata</taxon>
        <taxon>Arachnida</taxon>
        <taxon>Scorpiones</taxon>
        <taxon>Iurida</taxon>
        <taxon>Iuroidea</taxon>
        <taxon>Hadrurus</taxon>
    </lineage>
</organism>
<keyword evidence="1" id="KW-0732">Signal</keyword>
<evidence type="ECO:0000313" key="2">
    <source>
        <dbReference type="EMBL" id="JAV48285.1"/>
    </source>
</evidence>
<evidence type="ECO:0000256" key="1">
    <source>
        <dbReference type="SAM" id="SignalP"/>
    </source>
</evidence>
<feature type="chain" id="PRO_5013117368" evidence="1">
    <location>
        <begin position="23"/>
        <end position="116"/>
    </location>
</feature>
<dbReference type="EMBL" id="GFAH01000104">
    <property type="protein sequence ID" value="JAV48285.1"/>
    <property type="molecule type" value="Transcribed_RNA"/>
</dbReference>
<feature type="signal peptide" evidence="1">
    <location>
        <begin position="1"/>
        <end position="22"/>
    </location>
</feature>
<name>A0A1W7RAV3_9SCOR</name>